<dbReference type="RefSeq" id="WP_073131723.1">
    <property type="nucleotide sequence ID" value="NZ_FQWQ01000001.1"/>
</dbReference>
<feature type="repeat" description="TPR" evidence="3">
    <location>
        <begin position="125"/>
        <end position="158"/>
    </location>
</feature>
<dbReference type="InterPro" id="IPR050498">
    <property type="entry name" value="Ycf3"/>
</dbReference>
<keyword evidence="2 3" id="KW-0802">TPR repeat</keyword>
<dbReference type="Gene3D" id="1.25.40.10">
    <property type="entry name" value="Tetratricopeptide repeat domain"/>
    <property type="match status" value="2"/>
</dbReference>
<keyword evidence="4" id="KW-0732">Signal</keyword>
<gene>
    <name evidence="5" type="ORF">SAMN04488109_1055</name>
</gene>
<dbReference type="Pfam" id="PF13414">
    <property type="entry name" value="TPR_11"/>
    <property type="match status" value="1"/>
</dbReference>
<feature type="signal peptide" evidence="4">
    <location>
        <begin position="1"/>
        <end position="20"/>
    </location>
</feature>
<keyword evidence="6" id="KW-1185">Reference proteome</keyword>
<organism evidence="5 6">
    <name type="scientific">Chryseolinea serpens</name>
    <dbReference type="NCBI Taxonomy" id="947013"/>
    <lineage>
        <taxon>Bacteria</taxon>
        <taxon>Pseudomonadati</taxon>
        <taxon>Bacteroidota</taxon>
        <taxon>Cytophagia</taxon>
        <taxon>Cytophagales</taxon>
        <taxon>Fulvivirgaceae</taxon>
        <taxon>Chryseolinea</taxon>
    </lineage>
</organism>
<dbReference type="PROSITE" id="PS50005">
    <property type="entry name" value="TPR"/>
    <property type="match status" value="3"/>
</dbReference>
<protein>
    <submittedName>
        <fullName evidence="5">TPR repeat-containing protein</fullName>
    </submittedName>
</protein>
<dbReference type="AlphaFoldDB" id="A0A1M5L736"/>
<keyword evidence="1" id="KW-0677">Repeat</keyword>
<dbReference type="InterPro" id="IPR019734">
    <property type="entry name" value="TPR_rpt"/>
</dbReference>
<dbReference type="STRING" id="947013.SAMN04488109_1055"/>
<dbReference type="SUPFAM" id="SSF48452">
    <property type="entry name" value="TPR-like"/>
    <property type="match status" value="1"/>
</dbReference>
<dbReference type="GO" id="GO:0046813">
    <property type="term" value="P:receptor-mediated virion attachment to host cell"/>
    <property type="evidence" value="ECO:0007669"/>
    <property type="project" value="TreeGrafter"/>
</dbReference>
<accession>A0A1M5L736</accession>
<dbReference type="GO" id="GO:0009279">
    <property type="term" value="C:cell outer membrane"/>
    <property type="evidence" value="ECO:0007669"/>
    <property type="project" value="TreeGrafter"/>
</dbReference>
<evidence type="ECO:0000256" key="2">
    <source>
        <dbReference type="ARBA" id="ARBA00022803"/>
    </source>
</evidence>
<evidence type="ECO:0000256" key="3">
    <source>
        <dbReference type="PROSITE-ProRule" id="PRU00339"/>
    </source>
</evidence>
<feature type="chain" id="PRO_5013042076" evidence="4">
    <location>
        <begin position="21"/>
        <end position="208"/>
    </location>
</feature>
<sequence>MKRPGFILFGLLLFSILSHAQNAKDLTQRGRELYEKHEFMESLLNLNKALDIDPNYAPAYFIRGNIKDNFDDRHGAMKDYNTAIEKNPKFADAFFARGNVKMKLQDYYGAIADFTSAITINENYIEAYFNRGKAKQFLQAYEDAINDCSKIIQINPKNVDAYYMRGILRIEFGDMKNGCLDLSKAGELGDLKAYEVIKEKCNQKDQGQ</sequence>
<dbReference type="EMBL" id="FQWQ01000001">
    <property type="protein sequence ID" value="SHG60776.1"/>
    <property type="molecule type" value="Genomic_DNA"/>
</dbReference>
<dbReference type="PANTHER" id="PTHR44858">
    <property type="entry name" value="TETRATRICOPEPTIDE REPEAT PROTEIN 6"/>
    <property type="match status" value="1"/>
</dbReference>
<feature type="repeat" description="TPR" evidence="3">
    <location>
        <begin position="23"/>
        <end position="56"/>
    </location>
</feature>
<feature type="repeat" description="TPR" evidence="3">
    <location>
        <begin position="91"/>
        <end position="124"/>
    </location>
</feature>
<dbReference type="PANTHER" id="PTHR44858:SF1">
    <property type="entry name" value="UDP-N-ACETYLGLUCOSAMINE--PEPTIDE N-ACETYLGLUCOSAMINYLTRANSFERASE SPINDLY-RELATED"/>
    <property type="match status" value="1"/>
</dbReference>
<evidence type="ECO:0000256" key="1">
    <source>
        <dbReference type="ARBA" id="ARBA00022737"/>
    </source>
</evidence>
<evidence type="ECO:0000256" key="4">
    <source>
        <dbReference type="SAM" id="SignalP"/>
    </source>
</evidence>
<dbReference type="Proteomes" id="UP000184212">
    <property type="component" value="Unassembled WGS sequence"/>
</dbReference>
<dbReference type="OrthoDB" id="1523318at2"/>
<reference evidence="5 6" key="1">
    <citation type="submission" date="2016-11" db="EMBL/GenBank/DDBJ databases">
        <authorList>
            <person name="Jaros S."/>
            <person name="Januszkiewicz K."/>
            <person name="Wedrychowicz H."/>
        </authorList>
    </citation>
    <scope>NUCLEOTIDE SEQUENCE [LARGE SCALE GENOMIC DNA]</scope>
    <source>
        <strain evidence="5 6">DSM 24574</strain>
    </source>
</reference>
<name>A0A1M5L736_9BACT</name>
<proteinExistence type="predicted"/>
<dbReference type="InterPro" id="IPR011990">
    <property type="entry name" value="TPR-like_helical_dom_sf"/>
</dbReference>
<dbReference type="SMART" id="SM00028">
    <property type="entry name" value="TPR"/>
    <property type="match status" value="4"/>
</dbReference>
<evidence type="ECO:0000313" key="6">
    <source>
        <dbReference type="Proteomes" id="UP000184212"/>
    </source>
</evidence>
<evidence type="ECO:0000313" key="5">
    <source>
        <dbReference type="EMBL" id="SHG60776.1"/>
    </source>
</evidence>